<dbReference type="Proteomes" id="UP000316252">
    <property type="component" value="Unassembled WGS sequence"/>
</dbReference>
<dbReference type="OrthoDB" id="5004913at2"/>
<sequence>MTTPSPTTACEQLARVADRLAERTDDPNRFLRALAWNCAGVRLDPRGVLDLARGGRNRFRGGGFRAEFDDGTTGQVRHFAGIAVAPVLIGEGATRWAMRTVLRDPETSADHRLSLAALEFSRELRHGALPLSAAGDWVRERLAASPS</sequence>
<name>A0A506XZ75_9MICO</name>
<gene>
    <name evidence="1" type="ORF">FJ657_13295</name>
</gene>
<evidence type="ECO:0000313" key="1">
    <source>
        <dbReference type="EMBL" id="TPW74567.1"/>
    </source>
</evidence>
<protein>
    <submittedName>
        <fullName evidence="1">Uncharacterized protein</fullName>
    </submittedName>
</protein>
<keyword evidence="2" id="KW-1185">Reference proteome</keyword>
<evidence type="ECO:0000313" key="2">
    <source>
        <dbReference type="Proteomes" id="UP000316252"/>
    </source>
</evidence>
<dbReference type="AlphaFoldDB" id="A0A506XZ75"/>
<proteinExistence type="predicted"/>
<comment type="caution">
    <text evidence="1">The sequence shown here is derived from an EMBL/GenBank/DDBJ whole genome shotgun (WGS) entry which is preliminary data.</text>
</comment>
<reference evidence="1 2" key="1">
    <citation type="submission" date="2019-06" db="EMBL/GenBank/DDBJ databases">
        <authorList>
            <person name="Li F."/>
        </authorList>
    </citation>
    <scope>NUCLEOTIDE SEQUENCE [LARGE SCALE GENOMIC DNA]</scope>
    <source>
        <strain evidence="1 2">10F1D-1</strain>
    </source>
</reference>
<accession>A0A506XZ75</accession>
<dbReference type="EMBL" id="VHQG01000004">
    <property type="protein sequence ID" value="TPW74567.1"/>
    <property type="molecule type" value="Genomic_DNA"/>
</dbReference>
<organism evidence="1 2">
    <name type="scientific">Schumannella soli</name>
    <dbReference type="NCBI Taxonomy" id="2590779"/>
    <lineage>
        <taxon>Bacteria</taxon>
        <taxon>Bacillati</taxon>
        <taxon>Actinomycetota</taxon>
        <taxon>Actinomycetes</taxon>
        <taxon>Micrococcales</taxon>
        <taxon>Microbacteriaceae</taxon>
        <taxon>Schumannella</taxon>
    </lineage>
</organism>
<dbReference type="RefSeq" id="WP_141164205.1">
    <property type="nucleotide sequence ID" value="NZ_VHQG01000004.1"/>
</dbReference>